<accession>A4TVQ2</accession>
<protein>
    <submittedName>
        <fullName evidence="3">Protein containing DUF448</fullName>
    </submittedName>
</protein>
<evidence type="ECO:0000313" key="3">
    <source>
        <dbReference type="EMBL" id="CAM74709.1"/>
    </source>
</evidence>
<dbReference type="Gene3D" id="3.30.1330.30">
    <property type="match status" value="1"/>
</dbReference>
<feature type="domain" description="YlxR" evidence="2">
    <location>
        <begin position="21"/>
        <end position="96"/>
    </location>
</feature>
<dbReference type="PANTHER" id="PTHR34215:SF1">
    <property type="entry name" value="YLXR DOMAIN-CONTAINING PROTEIN"/>
    <property type="match status" value="1"/>
</dbReference>
<dbReference type="EMBL" id="CU459003">
    <property type="protein sequence ID" value="CAM74709.1"/>
    <property type="molecule type" value="Genomic_DNA"/>
</dbReference>
<dbReference type="PANTHER" id="PTHR34215">
    <property type="entry name" value="BLL0784 PROTEIN"/>
    <property type="match status" value="1"/>
</dbReference>
<organism evidence="3">
    <name type="scientific">Magnetospirillum gryphiswaldense</name>
    <dbReference type="NCBI Taxonomy" id="55518"/>
    <lineage>
        <taxon>Bacteria</taxon>
        <taxon>Pseudomonadati</taxon>
        <taxon>Pseudomonadota</taxon>
        <taxon>Alphaproteobacteria</taxon>
        <taxon>Rhodospirillales</taxon>
        <taxon>Rhodospirillaceae</taxon>
        <taxon>Magnetospirillum</taxon>
    </lineage>
</organism>
<name>A4TVQ2_9PROT</name>
<dbReference type="Pfam" id="PF04296">
    <property type="entry name" value="YlxR"/>
    <property type="match status" value="1"/>
</dbReference>
<dbReference type="SUPFAM" id="SSF55315">
    <property type="entry name" value="L30e-like"/>
    <property type="match status" value="1"/>
</dbReference>
<evidence type="ECO:0000256" key="1">
    <source>
        <dbReference type="SAM" id="MobiDB-lite"/>
    </source>
</evidence>
<dbReference type="InterPro" id="IPR037465">
    <property type="entry name" value="YlxR"/>
</dbReference>
<feature type="region of interest" description="Disordered" evidence="1">
    <location>
        <begin position="1"/>
        <end position="20"/>
    </location>
</feature>
<dbReference type="Gene3D" id="3.30.1230.10">
    <property type="entry name" value="YlxR-like"/>
    <property type="match status" value="1"/>
</dbReference>
<sequence length="206" mass="22225">MENKALPETDEDDELRKGPNRRCIATGTVMPKESLLRFVVGPDNEVVPDVEGRLPGRGIWLSPRRDVVNTALSKRLFAKAARRAVSVPEDLADRIERLLTRRCLDALALARRAAQAVCGFEKVKAELKSGKVGVLVQAGDAAQDGRDKLKALAPGVVVVDLFDAAELGAVFGRDHAVHVCVAPGGLARRLASEAVFLAGFRQDRTP</sequence>
<evidence type="ECO:0000259" key="2">
    <source>
        <dbReference type="Pfam" id="PF04296"/>
    </source>
</evidence>
<proteinExistence type="predicted"/>
<gene>
    <name evidence="3" type="ORF">MGR_0852</name>
</gene>
<reference evidence="3" key="1">
    <citation type="journal article" date="2007" name="J. Bacteriol.">
        <title>Comparative genome analysis of four magnetotactic bacteria reveals a complex set of group-specific genes implicated in magnetosome biomineralization and function.</title>
        <authorList>
            <person name="Richter M."/>
            <person name="Kube M."/>
            <person name="Bazylinski D.A."/>
            <person name="Lombardot T."/>
            <person name="Gloeckner F.O."/>
            <person name="Reinhardt R."/>
            <person name="Schueler D."/>
        </authorList>
    </citation>
    <scope>NUCLEOTIDE SEQUENCE</scope>
    <source>
        <strain evidence="3">MSR-1</strain>
    </source>
</reference>
<dbReference type="AlphaFoldDB" id="A4TVQ2"/>
<dbReference type="NCBIfam" id="NF006622">
    <property type="entry name" value="PRK09190.1"/>
    <property type="match status" value="1"/>
</dbReference>
<dbReference type="InterPro" id="IPR007393">
    <property type="entry name" value="YlxR_dom"/>
</dbReference>
<dbReference type="SUPFAM" id="SSF64376">
    <property type="entry name" value="YlxR-like"/>
    <property type="match status" value="1"/>
</dbReference>
<dbReference type="RefSeq" id="WP_024081793.1">
    <property type="nucleotide sequence ID" value="NZ_CP027527.1"/>
</dbReference>
<dbReference type="InterPro" id="IPR029064">
    <property type="entry name" value="Ribosomal_eL30-like_sf"/>
</dbReference>
<dbReference type="InterPro" id="IPR035931">
    <property type="entry name" value="YlxR-like_sf"/>
</dbReference>